<keyword evidence="7" id="KW-0808">Transferase</keyword>
<dbReference type="SMART" id="SM00304">
    <property type="entry name" value="HAMP"/>
    <property type="match status" value="1"/>
</dbReference>
<dbReference type="CDD" id="cd00082">
    <property type="entry name" value="HisKA"/>
    <property type="match status" value="1"/>
</dbReference>
<dbReference type="InterPro" id="IPR003661">
    <property type="entry name" value="HisK_dim/P_dom"/>
</dbReference>
<evidence type="ECO:0000256" key="5">
    <source>
        <dbReference type="ARBA" id="ARBA00022519"/>
    </source>
</evidence>
<evidence type="ECO:0000256" key="13">
    <source>
        <dbReference type="ARBA" id="ARBA00023012"/>
    </source>
</evidence>
<dbReference type="InterPro" id="IPR003660">
    <property type="entry name" value="HAMP_dom"/>
</dbReference>
<keyword evidence="14 18" id="KW-0472">Membrane</keyword>
<keyword evidence="24" id="KW-1185">Reference proteome</keyword>
<dbReference type="PRINTS" id="PR00344">
    <property type="entry name" value="BCTRLSENSOR"/>
</dbReference>
<evidence type="ECO:0000256" key="18">
    <source>
        <dbReference type="SAM" id="Phobius"/>
    </source>
</evidence>
<dbReference type="SMART" id="SM00387">
    <property type="entry name" value="HATPase_c"/>
    <property type="match status" value="1"/>
</dbReference>
<dbReference type="InterPro" id="IPR004358">
    <property type="entry name" value="Sig_transdc_His_kin-like_C"/>
</dbReference>
<evidence type="ECO:0000256" key="4">
    <source>
        <dbReference type="ARBA" id="ARBA00022475"/>
    </source>
</evidence>
<dbReference type="CDD" id="cd00088">
    <property type="entry name" value="HPT"/>
    <property type="match status" value="1"/>
</dbReference>
<keyword evidence="10 23" id="KW-0418">Kinase</keyword>
<feature type="coiled-coil region" evidence="17">
    <location>
        <begin position="251"/>
        <end position="289"/>
    </location>
</feature>
<dbReference type="CDD" id="cd17546">
    <property type="entry name" value="REC_hyHK_CKI1_RcsC-like"/>
    <property type="match status" value="1"/>
</dbReference>
<dbReference type="STRING" id="630626.EBL_c08410"/>
<dbReference type="Pfam" id="PF00512">
    <property type="entry name" value="HisKA"/>
    <property type="match status" value="1"/>
</dbReference>
<dbReference type="NCBIfam" id="NF008318">
    <property type="entry name" value="PRK11107.1"/>
    <property type="match status" value="1"/>
</dbReference>
<evidence type="ECO:0000256" key="16">
    <source>
        <dbReference type="PROSITE-ProRule" id="PRU00169"/>
    </source>
</evidence>
<dbReference type="PROSITE" id="PS50110">
    <property type="entry name" value="RESPONSE_REGULATORY"/>
    <property type="match status" value="1"/>
</dbReference>
<dbReference type="InterPro" id="IPR036097">
    <property type="entry name" value="HisK_dim/P_sf"/>
</dbReference>
<feature type="domain" description="HAMP" evidence="21">
    <location>
        <begin position="200"/>
        <end position="252"/>
    </location>
</feature>
<evidence type="ECO:0000256" key="11">
    <source>
        <dbReference type="ARBA" id="ARBA00022840"/>
    </source>
</evidence>
<dbReference type="GO" id="GO:0005886">
    <property type="term" value="C:plasma membrane"/>
    <property type="evidence" value="ECO:0007669"/>
    <property type="project" value="UniProtKB-SubCell"/>
</dbReference>
<keyword evidence="6 16" id="KW-0597">Phosphoprotein</keyword>
<dbReference type="SUPFAM" id="SSF52172">
    <property type="entry name" value="CheY-like"/>
    <property type="match status" value="1"/>
</dbReference>
<dbReference type="CDD" id="cd06225">
    <property type="entry name" value="HAMP"/>
    <property type="match status" value="1"/>
</dbReference>
<evidence type="ECO:0000256" key="7">
    <source>
        <dbReference type="ARBA" id="ARBA00022679"/>
    </source>
</evidence>
<dbReference type="Pfam" id="PF00672">
    <property type="entry name" value="HAMP"/>
    <property type="match status" value="1"/>
</dbReference>
<dbReference type="FunFam" id="3.30.565.10:FF:000020">
    <property type="entry name" value="Histidine kinase"/>
    <property type="match status" value="1"/>
</dbReference>
<dbReference type="InterPro" id="IPR011006">
    <property type="entry name" value="CheY-like_superfamily"/>
</dbReference>
<gene>
    <name evidence="23" type="primary">barA</name>
    <name evidence="23" type="ordered locus">EBL_c08410</name>
</gene>
<comment type="subcellular location">
    <subcellularLocation>
        <location evidence="2">Cell inner membrane</location>
        <topology evidence="2">Multi-pass membrane protein</topology>
    </subcellularLocation>
</comment>
<keyword evidence="13" id="KW-0902">Two-component regulatory system</keyword>
<dbReference type="InterPro" id="IPR001789">
    <property type="entry name" value="Sig_transdc_resp-reg_receiver"/>
</dbReference>
<dbReference type="SUPFAM" id="SSF47384">
    <property type="entry name" value="Homodimeric domain of signal transducing histidine kinase"/>
    <property type="match status" value="1"/>
</dbReference>
<dbReference type="SMART" id="SM00388">
    <property type="entry name" value="HisKA"/>
    <property type="match status" value="1"/>
</dbReference>
<keyword evidence="17" id="KW-0175">Coiled coil</keyword>
<feature type="transmembrane region" description="Helical" evidence="18">
    <location>
        <begin position="177"/>
        <end position="199"/>
    </location>
</feature>
<dbReference type="RefSeq" id="WP_002442406.1">
    <property type="nucleotide sequence ID" value="NC_017910.1"/>
</dbReference>
<dbReference type="Pfam" id="PF02518">
    <property type="entry name" value="HATPase_c"/>
    <property type="match status" value="1"/>
</dbReference>
<dbReference type="SMART" id="SM00073">
    <property type="entry name" value="HPT"/>
    <property type="match status" value="1"/>
</dbReference>
<dbReference type="SUPFAM" id="SSF55874">
    <property type="entry name" value="ATPase domain of HSP90 chaperone/DNA topoisomerase II/histidine kinase"/>
    <property type="match status" value="1"/>
</dbReference>
<keyword evidence="9" id="KW-0547">Nucleotide-binding</keyword>
<name>I2B607_SHIBC</name>
<dbReference type="PANTHER" id="PTHR45339">
    <property type="entry name" value="HYBRID SIGNAL TRANSDUCTION HISTIDINE KINASE J"/>
    <property type="match status" value="1"/>
</dbReference>
<dbReference type="PROSITE" id="PS50894">
    <property type="entry name" value="HPT"/>
    <property type="match status" value="1"/>
</dbReference>
<evidence type="ECO:0000256" key="3">
    <source>
        <dbReference type="ARBA" id="ARBA00012438"/>
    </source>
</evidence>
<keyword evidence="8 18" id="KW-0812">Transmembrane</keyword>
<dbReference type="InterPro" id="IPR005467">
    <property type="entry name" value="His_kinase_dom"/>
</dbReference>
<dbReference type="EMBL" id="CP001560">
    <property type="protein sequence ID" value="AFJ45961.1"/>
    <property type="molecule type" value="Genomic_DNA"/>
</dbReference>
<evidence type="ECO:0000313" key="24">
    <source>
        <dbReference type="Proteomes" id="UP000001955"/>
    </source>
</evidence>
<dbReference type="AlphaFoldDB" id="I2B607"/>
<keyword evidence="5" id="KW-0997">Cell inner membrane</keyword>
<evidence type="ECO:0000256" key="14">
    <source>
        <dbReference type="ARBA" id="ARBA00023136"/>
    </source>
</evidence>
<dbReference type="GO" id="GO:0000155">
    <property type="term" value="F:phosphorelay sensor kinase activity"/>
    <property type="evidence" value="ECO:0007669"/>
    <property type="project" value="InterPro"/>
</dbReference>
<dbReference type="SUPFAM" id="SSF47226">
    <property type="entry name" value="Histidine-containing phosphotransfer domain, HPT domain"/>
    <property type="match status" value="1"/>
</dbReference>
<dbReference type="PATRIC" id="fig|630626.3.peg.820"/>
<evidence type="ECO:0000256" key="1">
    <source>
        <dbReference type="ARBA" id="ARBA00000085"/>
    </source>
</evidence>
<dbReference type="InterPro" id="IPR036641">
    <property type="entry name" value="HPT_dom_sf"/>
</dbReference>
<dbReference type="GO" id="GO:0005524">
    <property type="term" value="F:ATP binding"/>
    <property type="evidence" value="ECO:0007669"/>
    <property type="project" value="UniProtKB-KW"/>
</dbReference>
<evidence type="ECO:0000256" key="17">
    <source>
        <dbReference type="SAM" id="Coils"/>
    </source>
</evidence>
<dbReference type="Gene3D" id="1.10.287.130">
    <property type="match status" value="1"/>
</dbReference>
<evidence type="ECO:0000259" key="19">
    <source>
        <dbReference type="PROSITE" id="PS50109"/>
    </source>
</evidence>
<evidence type="ECO:0000256" key="12">
    <source>
        <dbReference type="ARBA" id="ARBA00022989"/>
    </source>
</evidence>
<dbReference type="InterPro" id="IPR008207">
    <property type="entry name" value="Sig_transdc_His_kin_Hpt_dom"/>
</dbReference>
<dbReference type="PROSITE" id="PS50885">
    <property type="entry name" value="HAMP"/>
    <property type="match status" value="1"/>
</dbReference>
<dbReference type="SMART" id="SM00448">
    <property type="entry name" value="REC"/>
    <property type="match status" value="1"/>
</dbReference>
<feature type="domain" description="Histidine kinase" evidence="19">
    <location>
        <begin position="299"/>
        <end position="520"/>
    </location>
</feature>
<feature type="domain" description="Response regulatory" evidence="20">
    <location>
        <begin position="671"/>
        <end position="787"/>
    </location>
</feature>
<keyword evidence="4" id="KW-1003">Cell membrane</keyword>
<reference evidence="23 24" key="1">
    <citation type="journal article" date="2012" name="J. Bacteriol.">
        <title>Complete genome sequence of the B12-producing Shimwellia blattae strain DSM 4481, isolated from a cockroach.</title>
        <authorList>
            <person name="Brzuszkiewicz E."/>
            <person name="Waschkowitz T."/>
            <person name="Wiezer A."/>
            <person name="Daniel R."/>
        </authorList>
    </citation>
    <scope>NUCLEOTIDE SEQUENCE [LARGE SCALE GENOMIC DNA]</scope>
    <source>
        <strain evidence="24">ATCC 29907 / DSM 4481 / JCM 1650 / NBRC 105725 / CDC 9005-74</strain>
    </source>
</reference>
<dbReference type="Gene3D" id="6.10.340.10">
    <property type="match status" value="1"/>
</dbReference>
<accession>K6UTP4</accession>
<proteinExistence type="predicted"/>
<evidence type="ECO:0000259" key="21">
    <source>
        <dbReference type="PROSITE" id="PS50885"/>
    </source>
</evidence>
<evidence type="ECO:0000256" key="8">
    <source>
        <dbReference type="ARBA" id="ARBA00022692"/>
    </source>
</evidence>
<comment type="catalytic activity">
    <reaction evidence="1">
        <text>ATP + protein L-histidine = ADP + protein N-phospho-L-histidine.</text>
        <dbReference type="EC" id="2.7.13.3"/>
    </reaction>
</comment>
<dbReference type="Pfam" id="PF00072">
    <property type="entry name" value="Response_reg"/>
    <property type="match status" value="1"/>
</dbReference>
<evidence type="ECO:0000313" key="23">
    <source>
        <dbReference type="EMBL" id="AFJ45961.1"/>
    </source>
</evidence>
<dbReference type="Gene3D" id="3.40.50.2300">
    <property type="match status" value="1"/>
</dbReference>
<feature type="transmembrane region" description="Helical" evidence="18">
    <location>
        <begin position="12"/>
        <end position="31"/>
    </location>
</feature>
<accession>I2B607</accession>
<evidence type="ECO:0000256" key="2">
    <source>
        <dbReference type="ARBA" id="ARBA00004429"/>
    </source>
</evidence>
<evidence type="ECO:0000256" key="10">
    <source>
        <dbReference type="ARBA" id="ARBA00022777"/>
    </source>
</evidence>
<dbReference type="CDD" id="cd16922">
    <property type="entry name" value="HATPase_EvgS-ArcB-TorS-like"/>
    <property type="match status" value="1"/>
</dbReference>
<dbReference type="InterPro" id="IPR019247">
    <property type="entry name" value="Histidine_kinase_BarA_N"/>
</dbReference>
<dbReference type="PANTHER" id="PTHR45339:SF1">
    <property type="entry name" value="HYBRID SIGNAL TRANSDUCTION HISTIDINE KINASE J"/>
    <property type="match status" value="1"/>
</dbReference>
<evidence type="ECO:0000259" key="20">
    <source>
        <dbReference type="PROSITE" id="PS50110"/>
    </source>
</evidence>
<dbReference type="SUPFAM" id="SSF158472">
    <property type="entry name" value="HAMP domain-like"/>
    <property type="match status" value="1"/>
</dbReference>
<sequence length="929" mass="103419">MTNYSLRARMMILILAPTVLIGLLLSLFFVIHRYNDLQRQLEDAGANIIEPLAVSSEYGMNLHNRESIRQLVSVLHRRHSGIVRAISVYDENSRLFVTSNAQLDSKRLQLPPGEPIPPDLEVRRYGDMLIMRTPIISEYYSPDESEVTEAKAAGNPLGYVALELDLQSVRLRQYREIFTASVLLLLCVSISMIFSWRLMRDVTSPIRNMVNTVDRIRRGQLDSRVEGFMLGELDMLKNGINSMAMSLTAYHEEMQHNIDQATSDLRETLEQMEIQNVELDLAKKRAQEAARIKSEFLANMSHELRTPLNGVIGFTRLTLKTTLTSTQRDHLHTIERSANNLLAIINDVLDFSKLEAGKLMLESIPFQLRNAMDEVISLLAHAAHDKSLELTLNIKNDVPDNVIGDPLRLQQIMTNLVGNAIKFTESGNIDVLVEKRSIGNNKVQLEIRITDTGIGIPERDQSRLFQAFRQADTSISRRHGGTGLGLVITQRLVNEMGGDITFHSQPNRGSTFWFHINLDLNANVISDSHALDSLAGKRLAYVEANEAAAQATLDMLGATPLQVIYSPTFTALEPEHYDILLIGFPVTFRTPITMQNERLAKAASMSDCLILGLPCQAQVEAEHLINAGAKACISKPLTSTRLMPLLLDHCNTASPEAEALPRVVHDKLPLVVMAVDDNPANLKLIGALLEDIVQHVVLCNSGRQAIECARQMKLDVILMDIQMPDMDGIRACELIRQLPHQQQTPVVAVTAHAMAGQKEKLLHAGMNDYLAKPIEEDKLYSLLLRYQPGLSTAPRQAHSEPGALLAPAAPAITEPEHSVTLDWSLALRQAAGKADLARDMLHMLLDFIPEVRNTVEEQLVGEDPQGLVDIIHKLHGSCGYSGVPRMKNLCKLLEQQLRNGVPPGELEPELLELLDEMDNVAREAHKILS</sequence>
<dbReference type="eggNOG" id="COG2205">
    <property type="taxonomic scope" value="Bacteria"/>
</dbReference>
<dbReference type="Gene3D" id="1.20.120.160">
    <property type="entry name" value="HPT domain"/>
    <property type="match status" value="1"/>
</dbReference>
<evidence type="ECO:0000259" key="22">
    <source>
        <dbReference type="PROSITE" id="PS50894"/>
    </source>
</evidence>
<dbReference type="KEGG" id="ebt:EBL_c08410"/>
<dbReference type="Pfam" id="PF01627">
    <property type="entry name" value="Hpt"/>
    <property type="match status" value="1"/>
</dbReference>
<dbReference type="FunFam" id="1.10.287.130:FF:000003">
    <property type="entry name" value="Histidine kinase"/>
    <property type="match status" value="1"/>
</dbReference>
<dbReference type="Pfam" id="PF09984">
    <property type="entry name" value="sCache_4"/>
    <property type="match status" value="1"/>
</dbReference>
<evidence type="ECO:0000256" key="6">
    <source>
        <dbReference type="ARBA" id="ARBA00022553"/>
    </source>
</evidence>
<feature type="domain" description="HPt" evidence="22">
    <location>
        <begin position="833"/>
        <end position="929"/>
    </location>
</feature>
<keyword evidence="11" id="KW-0067">ATP-binding</keyword>
<keyword evidence="12 18" id="KW-1133">Transmembrane helix</keyword>
<dbReference type="HOGENOM" id="CLU_000445_104_1_6"/>
<protein>
    <recommendedName>
        <fullName evidence="3">histidine kinase</fullName>
        <ecNumber evidence="3">2.7.13.3</ecNumber>
    </recommendedName>
</protein>
<organism evidence="23 24">
    <name type="scientific">Shimwellia blattae (strain ATCC 29907 / DSM 4481 / JCM 1650 / NBRC 105725 / CDC 9005-74)</name>
    <name type="common">Escherichia blattae</name>
    <dbReference type="NCBI Taxonomy" id="630626"/>
    <lineage>
        <taxon>Bacteria</taxon>
        <taxon>Pseudomonadati</taxon>
        <taxon>Pseudomonadota</taxon>
        <taxon>Gammaproteobacteria</taxon>
        <taxon>Enterobacterales</taxon>
        <taxon>Enterobacteriaceae</taxon>
        <taxon>Shimwellia</taxon>
    </lineage>
</organism>
<feature type="modified residue" description="4-aspartylphosphate" evidence="16">
    <location>
        <position position="720"/>
    </location>
</feature>
<dbReference type="OrthoDB" id="9770795at2"/>
<dbReference type="InterPro" id="IPR036890">
    <property type="entry name" value="HATPase_C_sf"/>
</dbReference>
<dbReference type="EC" id="2.7.13.3" evidence="3"/>
<dbReference type="Proteomes" id="UP000001955">
    <property type="component" value="Chromosome"/>
</dbReference>
<dbReference type="PROSITE" id="PS50109">
    <property type="entry name" value="HIS_KIN"/>
    <property type="match status" value="1"/>
</dbReference>
<dbReference type="Gene3D" id="3.30.565.10">
    <property type="entry name" value="Histidine kinase-like ATPase, C-terminal domain"/>
    <property type="match status" value="1"/>
</dbReference>
<feature type="modified residue" description="Phosphohistidine" evidence="15">
    <location>
        <position position="872"/>
    </location>
</feature>
<evidence type="ECO:0000256" key="15">
    <source>
        <dbReference type="PROSITE-ProRule" id="PRU00110"/>
    </source>
</evidence>
<evidence type="ECO:0000256" key="9">
    <source>
        <dbReference type="ARBA" id="ARBA00022741"/>
    </source>
</evidence>
<dbReference type="eggNOG" id="COG3437">
    <property type="taxonomic scope" value="Bacteria"/>
</dbReference>
<dbReference type="InterPro" id="IPR003594">
    <property type="entry name" value="HATPase_dom"/>
</dbReference>